<dbReference type="PROSITE" id="PS00198">
    <property type="entry name" value="4FE4S_FER_1"/>
    <property type="match status" value="2"/>
</dbReference>
<evidence type="ECO:0000256" key="4">
    <source>
        <dbReference type="ARBA" id="ARBA00023004"/>
    </source>
</evidence>
<sequence length="889" mass="98100">MPAKIFVDEIARAWEEEGLFARDLNGQLIRAEDATAKQYAQFVTMTIDGQSISVPRATPAVDSQGNIIFLDAAGRTQPRQTTILDARNALKNQEQQSATASDCEHFIPTVCHLAHLNPAGVCRVCSVAVAKQDANGRISVQDKLVPACLQPVQPGMMVYTLDCPADASTTDDSKAREVALAARNRVRTNVKTLVELLAADHLPGLRPATATGEASDLEQLLDKLQQKGLGIERTRLAPRRSQGSPKVNGHAPLANNASQRDTSSPLIVVDHQACILCDRCVRSCSDIKQNFVIGRTGKGYLTEIGFDLNEPMGESSCVECGECALACPTTALTIVKPPEEPAWWLEQVGGTNSATGKLFSGHPGKSAATPASLANHRYLGHLSYRQRQWFQYSVVRWELQPGDELCRKGEYGFTAFLLESGQFEGWRQDPRDAQSDATANPSASGGIWSYFGLSSATTKRTASVELGQPDFECGTEAIILGEMTLISHQARRATLRAKTSCVVYEIRRNVLYALQRHPHVREELDQVYRGRALRDVLQFVHQRAGRNLSHRLFGELGQEDLEACRRFLDQASRQPVSATNPKRQVDLIRVEPGQVICRQDELAEDFYIIRIGHVNVTQTIGGEERVIDYFRPNHSFGEIACVADWDELQTELSLKPDASRRTATCTALDDVELVRVDKQIFRQLLLQVPALRKIVLARAKQLKGFSPPATTPGARPTTNTPILREFTEQGLYNAQRLLVLDLEACTRCDECTKACSDTHDGVTRLIREGLRFDKWLVASSCRSCTDPYCLVGCPVDSIHRDGERLEIQIEDHCIGCGLCAKNCPYGNINMHEQSQGKATISHRASTCDLCHKIVGPNEDVSCVFACPHNAAFRMSGTELLAKIEGYRPV</sequence>
<dbReference type="PROSITE" id="PS51379">
    <property type="entry name" value="4FE4S_FER_2"/>
    <property type="match status" value="4"/>
</dbReference>
<keyword evidence="1" id="KW-0004">4Fe-4S</keyword>
<feature type="domain" description="Cyclic nucleotide-binding" evidence="7">
    <location>
        <begin position="378"/>
        <end position="464"/>
    </location>
</feature>
<dbReference type="InterPro" id="IPR017896">
    <property type="entry name" value="4Fe4S_Fe-S-bd"/>
</dbReference>
<dbReference type="KEGG" id="aagg:ETAA8_36690"/>
<feature type="domain" description="4Fe-4S ferredoxin-type" evidence="8">
    <location>
        <begin position="308"/>
        <end position="337"/>
    </location>
</feature>
<dbReference type="CDD" id="cd00038">
    <property type="entry name" value="CAP_ED"/>
    <property type="match status" value="2"/>
</dbReference>
<dbReference type="RefSeq" id="WP_145091058.1">
    <property type="nucleotide sequence ID" value="NZ_CP036274.1"/>
</dbReference>
<keyword evidence="4" id="KW-0408">Iron</keyword>
<dbReference type="Gene3D" id="3.10.20.740">
    <property type="match status" value="1"/>
</dbReference>
<evidence type="ECO:0000256" key="3">
    <source>
        <dbReference type="ARBA" id="ARBA00022737"/>
    </source>
</evidence>
<reference evidence="9 10" key="1">
    <citation type="submission" date="2019-02" db="EMBL/GenBank/DDBJ databases">
        <title>Deep-cultivation of Planctomycetes and their phenomic and genomic characterization uncovers novel biology.</title>
        <authorList>
            <person name="Wiegand S."/>
            <person name="Jogler M."/>
            <person name="Boedeker C."/>
            <person name="Pinto D."/>
            <person name="Vollmers J."/>
            <person name="Rivas-Marin E."/>
            <person name="Kohn T."/>
            <person name="Peeters S.H."/>
            <person name="Heuer A."/>
            <person name="Rast P."/>
            <person name="Oberbeckmann S."/>
            <person name="Bunk B."/>
            <person name="Jeske O."/>
            <person name="Meyerdierks A."/>
            <person name="Storesund J.E."/>
            <person name="Kallscheuer N."/>
            <person name="Luecker S."/>
            <person name="Lage O.M."/>
            <person name="Pohl T."/>
            <person name="Merkel B.J."/>
            <person name="Hornburger P."/>
            <person name="Mueller R.-W."/>
            <person name="Bruemmer F."/>
            <person name="Labrenz M."/>
            <person name="Spormann A.M."/>
            <person name="Op den Camp H."/>
            <person name="Overmann J."/>
            <person name="Amann R."/>
            <person name="Jetten M.S.M."/>
            <person name="Mascher T."/>
            <person name="Medema M.H."/>
            <person name="Devos D.P."/>
            <person name="Kaster A.-K."/>
            <person name="Ovreas L."/>
            <person name="Rohde M."/>
            <person name="Galperin M.Y."/>
            <person name="Jogler C."/>
        </authorList>
    </citation>
    <scope>NUCLEOTIDE SEQUENCE [LARGE SCALE GENOMIC DNA]</scope>
    <source>
        <strain evidence="9 10">ETA_A8</strain>
    </source>
</reference>
<evidence type="ECO:0000313" key="9">
    <source>
        <dbReference type="EMBL" id="QDU28566.1"/>
    </source>
</evidence>
<dbReference type="InterPro" id="IPR050294">
    <property type="entry name" value="RnfB_subfamily"/>
</dbReference>
<dbReference type="InterPro" id="IPR018490">
    <property type="entry name" value="cNMP-bd_dom_sf"/>
</dbReference>
<gene>
    <name evidence="9" type="primary">dmsB_2</name>
    <name evidence="9" type="ORF">ETAA8_36690</name>
</gene>
<proteinExistence type="predicted"/>
<dbReference type="GO" id="GO:0051539">
    <property type="term" value="F:4 iron, 4 sulfur cluster binding"/>
    <property type="evidence" value="ECO:0007669"/>
    <property type="project" value="UniProtKB-KW"/>
</dbReference>
<name>A0A517YEC8_9BACT</name>
<dbReference type="InterPro" id="IPR014710">
    <property type="entry name" value="RmlC-like_jellyroll"/>
</dbReference>
<organism evidence="9 10">
    <name type="scientific">Anatilimnocola aggregata</name>
    <dbReference type="NCBI Taxonomy" id="2528021"/>
    <lineage>
        <taxon>Bacteria</taxon>
        <taxon>Pseudomonadati</taxon>
        <taxon>Planctomycetota</taxon>
        <taxon>Planctomycetia</taxon>
        <taxon>Pirellulales</taxon>
        <taxon>Pirellulaceae</taxon>
        <taxon>Anatilimnocola</taxon>
    </lineage>
</organism>
<evidence type="ECO:0000259" key="8">
    <source>
        <dbReference type="PROSITE" id="PS51379"/>
    </source>
</evidence>
<keyword evidence="5" id="KW-0411">Iron-sulfur</keyword>
<dbReference type="SUPFAM" id="SSF54862">
    <property type="entry name" value="4Fe-4S ferredoxins"/>
    <property type="match status" value="2"/>
</dbReference>
<accession>A0A517YEC8</accession>
<feature type="domain" description="4Fe-4S ferredoxin-type" evidence="8">
    <location>
        <begin position="736"/>
        <end position="768"/>
    </location>
</feature>
<keyword evidence="3" id="KW-0677">Repeat</keyword>
<dbReference type="Proteomes" id="UP000315017">
    <property type="component" value="Chromosome"/>
</dbReference>
<dbReference type="GO" id="GO:0046872">
    <property type="term" value="F:metal ion binding"/>
    <property type="evidence" value="ECO:0007669"/>
    <property type="project" value="UniProtKB-KW"/>
</dbReference>
<dbReference type="CDD" id="cd16367">
    <property type="entry name" value="DMSOR_beta_like"/>
    <property type="match status" value="1"/>
</dbReference>
<dbReference type="InterPro" id="IPR036010">
    <property type="entry name" value="2Fe-2S_ferredoxin-like_sf"/>
</dbReference>
<dbReference type="Gene3D" id="2.60.120.10">
    <property type="entry name" value="Jelly Rolls"/>
    <property type="match status" value="2"/>
</dbReference>
<keyword evidence="10" id="KW-1185">Reference proteome</keyword>
<dbReference type="SUPFAM" id="SSF51206">
    <property type="entry name" value="cAMP-binding domain-like"/>
    <property type="match status" value="2"/>
</dbReference>
<dbReference type="FunFam" id="3.30.70.20:FF:000035">
    <property type="entry name" value="Iron hydrogenase 1"/>
    <property type="match status" value="1"/>
</dbReference>
<dbReference type="PROSITE" id="PS50042">
    <property type="entry name" value="CNMP_BINDING_3"/>
    <property type="match status" value="3"/>
</dbReference>
<dbReference type="AlphaFoldDB" id="A0A517YEC8"/>
<dbReference type="PANTHER" id="PTHR42859">
    <property type="entry name" value="OXIDOREDUCTASE"/>
    <property type="match status" value="1"/>
</dbReference>
<feature type="domain" description="Cyclic nucleotide-binding" evidence="7">
    <location>
        <begin position="590"/>
        <end position="693"/>
    </location>
</feature>
<dbReference type="PANTHER" id="PTHR42859:SF17">
    <property type="entry name" value="ELECTRON TRANSPORT PROTEIN HYDN-RELATED"/>
    <property type="match status" value="1"/>
</dbReference>
<evidence type="ECO:0000256" key="1">
    <source>
        <dbReference type="ARBA" id="ARBA00022485"/>
    </source>
</evidence>
<feature type="region of interest" description="Disordered" evidence="6">
    <location>
        <begin position="233"/>
        <end position="260"/>
    </location>
</feature>
<dbReference type="InterPro" id="IPR017900">
    <property type="entry name" value="4Fe4S_Fe_S_CS"/>
</dbReference>
<dbReference type="InterPro" id="IPR000595">
    <property type="entry name" value="cNMP-bd_dom"/>
</dbReference>
<feature type="domain" description="4Fe-4S ferredoxin-type" evidence="8">
    <location>
        <begin position="803"/>
        <end position="833"/>
    </location>
</feature>
<dbReference type="SUPFAM" id="SSF54292">
    <property type="entry name" value="2Fe-2S ferredoxin-like"/>
    <property type="match status" value="1"/>
</dbReference>
<evidence type="ECO:0000313" key="10">
    <source>
        <dbReference type="Proteomes" id="UP000315017"/>
    </source>
</evidence>
<feature type="domain" description="4Fe-4S ferredoxin-type" evidence="8">
    <location>
        <begin position="265"/>
        <end position="296"/>
    </location>
</feature>
<dbReference type="EMBL" id="CP036274">
    <property type="protein sequence ID" value="QDU28566.1"/>
    <property type="molecule type" value="Genomic_DNA"/>
</dbReference>
<keyword evidence="2" id="KW-0479">Metal-binding</keyword>
<evidence type="ECO:0000259" key="7">
    <source>
        <dbReference type="PROSITE" id="PS50042"/>
    </source>
</evidence>
<evidence type="ECO:0000256" key="2">
    <source>
        <dbReference type="ARBA" id="ARBA00022723"/>
    </source>
</evidence>
<dbReference type="Pfam" id="PF00027">
    <property type="entry name" value="cNMP_binding"/>
    <property type="match status" value="1"/>
</dbReference>
<evidence type="ECO:0000256" key="5">
    <source>
        <dbReference type="ARBA" id="ARBA00023014"/>
    </source>
</evidence>
<dbReference type="Gene3D" id="3.30.70.20">
    <property type="match status" value="3"/>
</dbReference>
<dbReference type="SMART" id="SM00100">
    <property type="entry name" value="cNMP"/>
    <property type="match status" value="2"/>
</dbReference>
<evidence type="ECO:0000256" key="6">
    <source>
        <dbReference type="SAM" id="MobiDB-lite"/>
    </source>
</evidence>
<protein>
    <submittedName>
        <fullName evidence="9">Anaerobic dimethyl sulfoxide reductase chain B</fullName>
    </submittedName>
</protein>
<dbReference type="Pfam" id="PF12838">
    <property type="entry name" value="Fer4_7"/>
    <property type="match status" value="2"/>
</dbReference>
<feature type="domain" description="Cyclic nucleotide-binding" evidence="7">
    <location>
        <begin position="480"/>
        <end position="514"/>
    </location>
</feature>
<dbReference type="OrthoDB" id="9810688at2"/>